<sequence length="95" mass="11076">MSIVVYAQITTENKNGFLTKDIVKNLAKLSRREQGCIKYDLITKEDGYIVFEEWESTAALEMHKKSEHFKRLVEAIERDNASISINFSENYQRTV</sequence>
<evidence type="ECO:0000259" key="1">
    <source>
        <dbReference type="Pfam" id="PF03992"/>
    </source>
</evidence>
<dbReference type="SUPFAM" id="SSF54909">
    <property type="entry name" value="Dimeric alpha+beta barrel"/>
    <property type="match status" value="1"/>
</dbReference>
<name>A0A1S1HNF8_PROST</name>
<evidence type="ECO:0000313" key="4">
    <source>
        <dbReference type="Proteomes" id="UP000179588"/>
    </source>
</evidence>
<dbReference type="Pfam" id="PF03992">
    <property type="entry name" value="ABM"/>
    <property type="match status" value="1"/>
</dbReference>
<keyword evidence="3" id="KW-0560">Oxidoreductase</keyword>
<reference evidence="3 4" key="1">
    <citation type="submission" date="2016-03" db="EMBL/GenBank/DDBJ databases">
        <title>Genome sequence of Providencia stuartii strain, isolated from the salivary glands of larval Lucilia sericata.</title>
        <authorList>
            <person name="Yuan Y."/>
            <person name="Zhang Y."/>
            <person name="Fu S."/>
            <person name="Crippen T.L."/>
            <person name="Visi D."/>
            <person name="Benbow M.E."/>
            <person name="Allen M."/>
            <person name="Tomberlin J.K."/>
            <person name="Sze S.-H."/>
            <person name="Tarone A.M."/>
        </authorList>
    </citation>
    <scope>NUCLEOTIDE SEQUENCE [LARGE SCALE GENOMIC DNA]</scope>
    <source>
        <strain evidence="3 4">Crippen</strain>
    </source>
</reference>
<reference evidence="2" key="2">
    <citation type="submission" date="2024-02" db="EMBL/GenBank/DDBJ databases">
        <authorList>
            <consortium name="Clinical and Environmental Microbiology Branch: Whole genome sequencing antimicrobial resistance pathogens in the healthcare setting"/>
        </authorList>
    </citation>
    <scope>NUCLEOTIDE SEQUENCE</scope>
    <source>
        <strain evidence="2">2021GO-0154</strain>
    </source>
</reference>
<comment type="caution">
    <text evidence="3">The sequence shown here is derived from an EMBL/GenBank/DDBJ whole genome shotgun (WGS) entry which is preliminary data.</text>
</comment>
<dbReference type="Gene3D" id="3.30.70.100">
    <property type="match status" value="1"/>
</dbReference>
<evidence type="ECO:0000313" key="3">
    <source>
        <dbReference type="EMBL" id="OHT22813.1"/>
    </source>
</evidence>
<evidence type="ECO:0000313" key="2">
    <source>
        <dbReference type="EMBL" id="EMJ5133159.1"/>
    </source>
</evidence>
<dbReference type="PANTHER" id="PTHR33336">
    <property type="entry name" value="QUINOL MONOOXYGENASE YGIN-RELATED"/>
    <property type="match status" value="1"/>
</dbReference>
<dbReference type="RefSeq" id="WP_070929753.1">
    <property type="nucleotide sequence ID" value="NZ_CANMXG010000004.1"/>
</dbReference>
<keyword evidence="4" id="KW-1185">Reference proteome</keyword>
<dbReference type="InterPro" id="IPR007138">
    <property type="entry name" value="ABM_dom"/>
</dbReference>
<dbReference type="PANTHER" id="PTHR33336:SF15">
    <property type="entry name" value="ABM DOMAIN-CONTAINING PROTEIN"/>
    <property type="match status" value="1"/>
</dbReference>
<keyword evidence="3" id="KW-0503">Monooxygenase</keyword>
<dbReference type="Proteomes" id="UP000179588">
    <property type="component" value="Unassembled WGS sequence"/>
</dbReference>
<dbReference type="InterPro" id="IPR011008">
    <property type="entry name" value="Dimeric_a/b-barrel"/>
</dbReference>
<protein>
    <submittedName>
        <fullName evidence="3">Antibiotic biosynthesis monooxygenase</fullName>
    </submittedName>
</protein>
<dbReference type="GO" id="GO:0004497">
    <property type="term" value="F:monooxygenase activity"/>
    <property type="evidence" value="ECO:0007669"/>
    <property type="project" value="UniProtKB-KW"/>
</dbReference>
<feature type="domain" description="ABM" evidence="1">
    <location>
        <begin position="4"/>
        <end position="74"/>
    </location>
</feature>
<dbReference type="InterPro" id="IPR050744">
    <property type="entry name" value="AI-2_Isomerase_LsrG"/>
</dbReference>
<dbReference type="EMBL" id="LVIE01000212">
    <property type="protein sequence ID" value="OHT22813.1"/>
    <property type="molecule type" value="Genomic_DNA"/>
</dbReference>
<gene>
    <name evidence="3" type="ORF">A3Q29_09965</name>
    <name evidence="2" type="ORF">RG298_000837</name>
</gene>
<dbReference type="EMBL" id="ABMABF030000002">
    <property type="protein sequence ID" value="EMJ5133159.1"/>
    <property type="molecule type" value="Genomic_DNA"/>
</dbReference>
<dbReference type="AlphaFoldDB" id="A0A1S1HNF8"/>
<organism evidence="3 4">
    <name type="scientific">Providencia stuartii</name>
    <dbReference type="NCBI Taxonomy" id="588"/>
    <lineage>
        <taxon>Bacteria</taxon>
        <taxon>Pseudomonadati</taxon>
        <taxon>Pseudomonadota</taxon>
        <taxon>Gammaproteobacteria</taxon>
        <taxon>Enterobacterales</taxon>
        <taxon>Morganellaceae</taxon>
        <taxon>Providencia</taxon>
    </lineage>
</organism>
<proteinExistence type="predicted"/>
<accession>A0A1S1HNF8</accession>
<dbReference type="OrthoDB" id="9812192at2"/>